<organism evidence="7 8">
    <name type="scientific">Eleusine coracana subsp. coracana</name>
    <dbReference type="NCBI Taxonomy" id="191504"/>
    <lineage>
        <taxon>Eukaryota</taxon>
        <taxon>Viridiplantae</taxon>
        <taxon>Streptophyta</taxon>
        <taxon>Embryophyta</taxon>
        <taxon>Tracheophyta</taxon>
        <taxon>Spermatophyta</taxon>
        <taxon>Magnoliopsida</taxon>
        <taxon>Liliopsida</taxon>
        <taxon>Poales</taxon>
        <taxon>Poaceae</taxon>
        <taxon>PACMAD clade</taxon>
        <taxon>Chloridoideae</taxon>
        <taxon>Cynodonteae</taxon>
        <taxon>Eleusininae</taxon>
        <taxon>Eleusine</taxon>
    </lineage>
</organism>
<comment type="similarity">
    <text evidence="1 4">Belongs to the Frigida family.</text>
</comment>
<keyword evidence="2 4" id="KW-0221">Differentiation</keyword>
<accession>A0AAV5CCL6</accession>
<evidence type="ECO:0000256" key="4">
    <source>
        <dbReference type="RuleBase" id="RU364012"/>
    </source>
</evidence>
<dbReference type="PANTHER" id="PTHR31791">
    <property type="entry name" value="FRIGIDA-LIKE PROTEIN 3-RELATED"/>
    <property type="match status" value="1"/>
</dbReference>
<keyword evidence="8" id="KW-1185">Reference proteome</keyword>
<feature type="region of interest" description="Disordered" evidence="6">
    <location>
        <begin position="413"/>
        <end position="508"/>
    </location>
</feature>
<feature type="compositionally biased region" description="Acidic residues" evidence="6">
    <location>
        <begin position="42"/>
        <end position="65"/>
    </location>
</feature>
<reference evidence="7" key="1">
    <citation type="journal article" date="2018" name="DNA Res.">
        <title>Multiple hybrid de novo genome assembly of finger millet, an orphan allotetraploid crop.</title>
        <authorList>
            <person name="Hatakeyama M."/>
            <person name="Aluri S."/>
            <person name="Balachadran M.T."/>
            <person name="Sivarajan S.R."/>
            <person name="Patrignani A."/>
            <person name="Gruter S."/>
            <person name="Poveda L."/>
            <person name="Shimizu-Inatsugi R."/>
            <person name="Baeten J."/>
            <person name="Francoijs K.J."/>
            <person name="Nataraja K.N."/>
            <person name="Reddy Y.A.N."/>
            <person name="Phadnis S."/>
            <person name="Ravikumar R.L."/>
            <person name="Schlapbach R."/>
            <person name="Sreeman S.M."/>
            <person name="Shimizu K.K."/>
        </authorList>
    </citation>
    <scope>NUCLEOTIDE SEQUENCE</scope>
</reference>
<dbReference type="GO" id="GO:0009908">
    <property type="term" value="P:flower development"/>
    <property type="evidence" value="ECO:0007669"/>
    <property type="project" value="UniProtKB-KW"/>
</dbReference>
<dbReference type="Pfam" id="PF07899">
    <property type="entry name" value="Frigida"/>
    <property type="match status" value="1"/>
</dbReference>
<evidence type="ECO:0000313" key="7">
    <source>
        <dbReference type="EMBL" id="GJM95818.1"/>
    </source>
</evidence>
<feature type="compositionally biased region" description="Low complexity" evidence="6">
    <location>
        <begin position="452"/>
        <end position="462"/>
    </location>
</feature>
<evidence type="ECO:0000256" key="2">
    <source>
        <dbReference type="ARBA" id="ARBA00022782"/>
    </source>
</evidence>
<reference evidence="7" key="2">
    <citation type="submission" date="2021-12" db="EMBL/GenBank/DDBJ databases">
        <title>Resequencing data analysis of finger millet.</title>
        <authorList>
            <person name="Hatakeyama M."/>
            <person name="Aluri S."/>
            <person name="Balachadran M.T."/>
            <person name="Sivarajan S.R."/>
            <person name="Poveda L."/>
            <person name="Shimizu-Inatsugi R."/>
            <person name="Schlapbach R."/>
            <person name="Sreeman S.M."/>
            <person name="Shimizu K.K."/>
        </authorList>
    </citation>
    <scope>NUCLEOTIDE SEQUENCE</scope>
</reference>
<evidence type="ECO:0000256" key="3">
    <source>
        <dbReference type="ARBA" id="ARBA00023089"/>
    </source>
</evidence>
<evidence type="ECO:0000256" key="6">
    <source>
        <dbReference type="SAM" id="MobiDB-lite"/>
    </source>
</evidence>
<evidence type="ECO:0000256" key="5">
    <source>
        <dbReference type="SAM" id="Coils"/>
    </source>
</evidence>
<keyword evidence="5" id="KW-0175">Coiled coil</keyword>
<comment type="caution">
    <text evidence="7">The sequence shown here is derived from an EMBL/GenBank/DDBJ whole genome shotgun (WGS) entry which is preliminary data.</text>
</comment>
<feature type="compositionally biased region" description="Acidic residues" evidence="6">
    <location>
        <begin position="74"/>
        <end position="98"/>
    </location>
</feature>
<dbReference type="InterPro" id="IPR012474">
    <property type="entry name" value="Frigida"/>
</dbReference>
<keyword evidence="3 4" id="KW-0287">Flowering</keyword>
<dbReference type="EMBL" id="BQKI01000006">
    <property type="protein sequence ID" value="GJM95818.1"/>
    <property type="molecule type" value="Genomic_DNA"/>
</dbReference>
<feature type="compositionally biased region" description="Basic residues" evidence="6">
    <location>
        <begin position="426"/>
        <end position="448"/>
    </location>
</feature>
<feature type="compositionally biased region" description="Basic residues" evidence="6">
    <location>
        <begin position="473"/>
        <end position="486"/>
    </location>
</feature>
<feature type="region of interest" description="Disordered" evidence="6">
    <location>
        <begin position="1"/>
        <end position="115"/>
    </location>
</feature>
<keyword evidence="4" id="KW-0217">Developmental protein</keyword>
<dbReference type="PANTHER" id="PTHR31791:SF9">
    <property type="entry name" value="FRIGIDA-LIKE PROTEIN"/>
    <property type="match status" value="1"/>
</dbReference>
<dbReference type="AlphaFoldDB" id="A0AAV5CCL6"/>
<protein>
    <recommendedName>
        <fullName evidence="4">FRIGIDA-like protein</fullName>
    </recommendedName>
</protein>
<proteinExistence type="inferred from homology"/>
<evidence type="ECO:0000313" key="8">
    <source>
        <dbReference type="Proteomes" id="UP001054889"/>
    </source>
</evidence>
<sequence length="547" mass="60858">MDAQESNAVDGEEARNAYFVQEQHGGNGVVSGASDGRRVEEGADEAGNETEEGAIEPSPEQDDEEGAIKVSIEAMDDDEAVNASADQEDESSSEEEEGEAKWPPHPRAAADSGGREKALARNIAAACATMDAAALVDALCQSCRSSLPARCAFLPALLGAADPHALVVRAVGGFLARPGSMTYRSWGNCVALLECLPRLTGTVAGPSADTMEQAERLAWEWKEMLVGKSGGSCRDMSRLAGWGLFTFLASYNILLEFEADEIIRLFDNLLPQLKENCIDLCKQLGLIEKMTDLIHHLIGNGQPFDAMRLASALNLTDKCPPLSLMDDYVKRAKKAAEELLSKENDSAESLTQAVEKNVNALILLWTAVDECDFDSVHRNSVKEEISQLLHKYADKQQSLAGVSAFVSTSHHHQSLEEQCQEEEHQQRKKREFQQKPRKKCQRQQHKTRNSSQQKQLQNQQEQGWRWQNSTGRRPNKNQKRKQRRQKWNNPQEEQQQQQFNKRPRFSSYSYSGIRGVPFAERARLTQNLGPYGRSEPCAANIPPLKPV</sequence>
<feature type="compositionally biased region" description="Low complexity" evidence="6">
    <location>
        <begin position="487"/>
        <end position="498"/>
    </location>
</feature>
<dbReference type="Proteomes" id="UP001054889">
    <property type="component" value="Unassembled WGS sequence"/>
</dbReference>
<evidence type="ECO:0000256" key="1">
    <source>
        <dbReference type="ARBA" id="ARBA00008956"/>
    </source>
</evidence>
<feature type="coiled-coil region" evidence="5">
    <location>
        <begin position="325"/>
        <end position="353"/>
    </location>
</feature>
<dbReference type="GO" id="GO:0030154">
    <property type="term" value="P:cell differentiation"/>
    <property type="evidence" value="ECO:0007669"/>
    <property type="project" value="UniProtKB-KW"/>
</dbReference>
<gene>
    <name evidence="7" type="primary">ga12596</name>
    <name evidence="7" type="ORF">PR202_ga12596</name>
</gene>
<name>A0AAV5CCL6_ELECO</name>